<evidence type="ECO:0000259" key="2">
    <source>
        <dbReference type="PROSITE" id="PS50011"/>
    </source>
</evidence>
<dbReference type="InterPro" id="IPR011009">
    <property type="entry name" value="Kinase-like_dom_sf"/>
</dbReference>
<dbReference type="EMBL" id="MU853815">
    <property type="protein sequence ID" value="KAK3939192.1"/>
    <property type="molecule type" value="Genomic_DNA"/>
</dbReference>
<protein>
    <recommendedName>
        <fullName evidence="2">Protein kinase domain-containing protein</fullName>
    </recommendedName>
</protein>
<feature type="domain" description="Protein kinase" evidence="2">
    <location>
        <begin position="1"/>
        <end position="345"/>
    </location>
</feature>
<proteinExistence type="predicted"/>
<reference evidence="4" key="1">
    <citation type="journal article" date="2023" name="Mol. Phylogenet. Evol.">
        <title>Genome-scale phylogeny and comparative genomics of the fungal order Sordariales.</title>
        <authorList>
            <person name="Hensen N."/>
            <person name="Bonometti L."/>
            <person name="Westerberg I."/>
            <person name="Brannstrom I.O."/>
            <person name="Guillou S."/>
            <person name="Cros-Aarteil S."/>
            <person name="Calhoun S."/>
            <person name="Haridas S."/>
            <person name="Kuo A."/>
            <person name="Mondo S."/>
            <person name="Pangilinan J."/>
            <person name="Riley R."/>
            <person name="LaButti K."/>
            <person name="Andreopoulos B."/>
            <person name="Lipzen A."/>
            <person name="Chen C."/>
            <person name="Yan M."/>
            <person name="Daum C."/>
            <person name="Ng V."/>
            <person name="Clum A."/>
            <person name="Steindorff A."/>
            <person name="Ohm R.A."/>
            <person name="Martin F."/>
            <person name="Silar P."/>
            <person name="Natvig D.O."/>
            <person name="Lalanne C."/>
            <person name="Gautier V."/>
            <person name="Ament-Velasquez S.L."/>
            <person name="Kruys A."/>
            <person name="Hutchinson M.I."/>
            <person name="Powell A.J."/>
            <person name="Barry K."/>
            <person name="Miller A.N."/>
            <person name="Grigoriev I.V."/>
            <person name="Debuchy R."/>
            <person name="Gladieux P."/>
            <person name="Hiltunen Thoren M."/>
            <person name="Johannesson H."/>
        </authorList>
    </citation>
    <scope>NUCLEOTIDE SEQUENCE [LARGE SCALE GENOMIC DNA]</scope>
    <source>
        <strain evidence="4">CBS 340.73</strain>
    </source>
</reference>
<sequence length="422" mass="46748">MTYVKVRFTIGGTRESSPSWMADSEDESQLKRHAGSKTEQLDAPARMFDNNPLFRKFKRSLLYKVKPGNKREIAITESAGLYAAPVVSMVWVAPELDTASYYMGDLPDSFIIKRGKSVEVSWSDPESLCSEIDELVRGTHAKGIIHGDIRPRNMAYDERGNLCLVDWGSAHKMDGSVSVEEDYSWECEKACISPVRWRNVGSRVPDHILPSKEDDEYAMAMCMLAAWSGTWPNLDNFDGSDGPMAPDLRVVKDKTQREQISRIFERSGVGCNRRSRASTPSPRSLQAEDLDAAEGAAPRSEDGTPGTQAPTEDYDVDESHLLIEPSDARGSGSVLRKEPNNGPSLASDKRQASTHSQARIDTLDFAASYYPGSTNPHEPPHESIFTSSVPKYRPGKHGREVPGEQDVGKSNKRRKSSPPLRS</sequence>
<evidence type="ECO:0000256" key="1">
    <source>
        <dbReference type="SAM" id="MobiDB-lite"/>
    </source>
</evidence>
<dbReference type="PROSITE" id="PS50011">
    <property type="entry name" value="PROTEIN_KINASE_DOM"/>
    <property type="match status" value="1"/>
</dbReference>
<comment type="caution">
    <text evidence="3">The sequence shown here is derived from an EMBL/GenBank/DDBJ whole genome shotgun (WGS) entry which is preliminary data.</text>
</comment>
<name>A0AAN6N8A6_9PEZI</name>
<dbReference type="SUPFAM" id="SSF56112">
    <property type="entry name" value="Protein kinase-like (PK-like)"/>
    <property type="match status" value="1"/>
</dbReference>
<dbReference type="AlphaFoldDB" id="A0AAN6N8A6"/>
<dbReference type="Gene3D" id="1.10.510.10">
    <property type="entry name" value="Transferase(Phosphotransferase) domain 1"/>
    <property type="match status" value="1"/>
</dbReference>
<dbReference type="InterPro" id="IPR000719">
    <property type="entry name" value="Prot_kinase_dom"/>
</dbReference>
<feature type="compositionally biased region" description="Basic and acidic residues" evidence="1">
    <location>
        <begin position="397"/>
        <end position="409"/>
    </location>
</feature>
<organism evidence="3 4">
    <name type="scientific">Diplogelasinospora grovesii</name>
    <dbReference type="NCBI Taxonomy" id="303347"/>
    <lineage>
        <taxon>Eukaryota</taxon>
        <taxon>Fungi</taxon>
        <taxon>Dikarya</taxon>
        <taxon>Ascomycota</taxon>
        <taxon>Pezizomycotina</taxon>
        <taxon>Sordariomycetes</taxon>
        <taxon>Sordariomycetidae</taxon>
        <taxon>Sordariales</taxon>
        <taxon>Diplogelasinosporaceae</taxon>
        <taxon>Diplogelasinospora</taxon>
    </lineage>
</organism>
<evidence type="ECO:0000313" key="3">
    <source>
        <dbReference type="EMBL" id="KAK3939192.1"/>
    </source>
</evidence>
<feature type="compositionally biased region" description="Basic and acidic residues" evidence="1">
    <location>
        <begin position="253"/>
        <end position="265"/>
    </location>
</feature>
<evidence type="ECO:0000313" key="4">
    <source>
        <dbReference type="Proteomes" id="UP001303473"/>
    </source>
</evidence>
<dbReference type="GO" id="GO:0005524">
    <property type="term" value="F:ATP binding"/>
    <property type="evidence" value="ECO:0007669"/>
    <property type="project" value="InterPro"/>
</dbReference>
<feature type="region of interest" description="Disordered" evidence="1">
    <location>
        <begin position="14"/>
        <end position="39"/>
    </location>
</feature>
<dbReference type="Proteomes" id="UP001303473">
    <property type="component" value="Unassembled WGS sequence"/>
</dbReference>
<dbReference type="GO" id="GO:0004672">
    <property type="term" value="F:protein kinase activity"/>
    <property type="evidence" value="ECO:0007669"/>
    <property type="project" value="InterPro"/>
</dbReference>
<keyword evidence="4" id="KW-1185">Reference proteome</keyword>
<feature type="region of interest" description="Disordered" evidence="1">
    <location>
        <begin position="253"/>
        <end position="422"/>
    </location>
</feature>
<accession>A0AAN6N8A6</accession>
<gene>
    <name evidence="3" type="ORF">QBC46DRAFT_438375</name>
</gene>